<feature type="transmembrane region" description="Helical" evidence="2">
    <location>
        <begin position="498"/>
        <end position="515"/>
    </location>
</feature>
<comment type="caution">
    <text evidence="3">The sequence shown here is derived from an EMBL/GenBank/DDBJ whole genome shotgun (WGS) entry which is preliminary data.</text>
</comment>
<dbReference type="SUPFAM" id="SSF51197">
    <property type="entry name" value="Clavaminate synthase-like"/>
    <property type="match status" value="1"/>
</dbReference>
<feature type="transmembrane region" description="Helical" evidence="2">
    <location>
        <begin position="527"/>
        <end position="545"/>
    </location>
</feature>
<dbReference type="InterPro" id="IPR051961">
    <property type="entry name" value="Fungal_Metabolite_Diox"/>
</dbReference>
<name>A0A1Z5K8W4_FISSO</name>
<dbReference type="PANTHER" id="PTHR37563:SF2">
    <property type="entry name" value="PHYTANOYL-COA DIOXYGENASE FAMILY PROTEIN (AFU_ORTHOLOGUE AFUA_2G03330)"/>
    <property type="match status" value="1"/>
</dbReference>
<dbReference type="PANTHER" id="PTHR37563">
    <property type="entry name" value="PHYTANOYL-COA DIOXYGENASE FAMILY PROTEIN (AFU_ORTHOLOGUE AFUA_2G03330)"/>
    <property type="match status" value="1"/>
</dbReference>
<evidence type="ECO:0000256" key="1">
    <source>
        <dbReference type="SAM" id="MobiDB-lite"/>
    </source>
</evidence>
<dbReference type="EMBL" id="BDSP01000184">
    <property type="protein sequence ID" value="GAX22602.1"/>
    <property type="molecule type" value="Genomic_DNA"/>
</dbReference>
<proteinExistence type="predicted"/>
<feature type="transmembrane region" description="Helical" evidence="2">
    <location>
        <begin position="66"/>
        <end position="96"/>
    </location>
</feature>
<keyword evidence="4" id="KW-1185">Reference proteome</keyword>
<dbReference type="AlphaFoldDB" id="A0A1Z5K8W4"/>
<dbReference type="OrthoDB" id="43557at2759"/>
<dbReference type="Gene3D" id="2.60.120.620">
    <property type="entry name" value="q2cbj1_9rhob like domain"/>
    <property type="match status" value="1"/>
</dbReference>
<evidence type="ECO:0000313" key="3">
    <source>
        <dbReference type="EMBL" id="GAX22602.1"/>
    </source>
</evidence>
<dbReference type="Proteomes" id="UP000198406">
    <property type="component" value="Unassembled WGS sequence"/>
</dbReference>
<accession>A0A1Z5K8W4</accession>
<evidence type="ECO:0000256" key="2">
    <source>
        <dbReference type="SAM" id="Phobius"/>
    </source>
</evidence>
<dbReference type="CDD" id="cd04508">
    <property type="entry name" value="Tudor_SF"/>
    <property type="match status" value="2"/>
</dbReference>
<feature type="region of interest" description="Disordered" evidence="1">
    <location>
        <begin position="1"/>
        <end position="56"/>
    </location>
</feature>
<dbReference type="Gene3D" id="2.30.30.140">
    <property type="match status" value="2"/>
</dbReference>
<protein>
    <submittedName>
        <fullName evidence="3">Uncharacterized protein</fullName>
    </submittedName>
</protein>
<reference evidence="3 4" key="1">
    <citation type="journal article" date="2015" name="Plant Cell">
        <title>Oil accumulation by the oleaginous diatom Fistulifera solaris as revealed by the genome and transcriptome.</title>
        <authorList>
            <person name="Tanaka T."/>
            <person name="Maeda Y."/>
            <person name="Veluchamy A."/>
            <person name="Tanaka M."/>
            <person name="Abida H."/>
            <person name="Marechal E."/>
            <person name="Bowler C."/>
            <person name="Muto M."/>
            <person name="Sunaga Y."/>
            <person name="Tanaka M."/>
            <person name="Yoshino T."/>
            <person name="Taniguchi T."/>
            <person name="Fukuda Y."/>
            <person name="Nemoto M."/>
            <person name="Matsumoto M."/>
            <person name="Wong P.S."/>
            <person name="Aburatani S."/>
            <person name="Fujibuchi W."/>
        </authorList>
    </citation>
    <scope>NUCLEOTIDE SEQUENCE [LARGE SCALE GENOMIC DNA]</scope>
    <source>
        <strain evidence="3 4">JPCC DA0580</strain>
    </source>
</reference>
<evidence type="ECO:0000313" key="4">
    <source>
        <dbReference type="Proteomes" id="UP000198406"/>
    </source>
</evidence>
<keyword evidence="2" id="KW-0812">Transmembrane</keyword>
<gene>
    <name evidence="3" type="ORF">FisN_14Hh235</name>
</gene>
<organism evidence="3 4">
    <name type="scientific">Fistulifera solaris</name>
    <name type="common">Oleaginous diatom</name>
    <dbReference type="NCBI Taxonomy" id="1519565"/>
    <lineage>
        <taxon>Eukaryota</taxon>
        <taxon>Sar</taxon>
        <taxon>Stramenopiles</taxon>
        <taxon>Ochrophyta</taxon>
        <taxon>Bacillariophyta</taxon>
        <taxon>Bacillariophyceae</taxon>
        <taxon>Bacillariophycidae</taxon>
        <taxon>Naviculales</taxon>
        <taxon>Naviculaceae</taxon>
        <taxon>Fistulifera</taxon>
    </lineage>
</organism>
<feature type="region of interest" description="Disordered" evidence="1">
    <location>
        <begin position="728"/>
        <end position="749"/>
    </location>
</feature>
<feature type="compositionally biased region" description="Basic and acidic residues" evidence="1">
    <location>
        <begin position="1"/>
        <end position="37"/>
    </location>
</feature>
<dbReference type="InParanoid" id="A0A1Z5K8W4"/>
<sequence length="955" mass="107989">MERKIEDSAKLPEEEKKESEHAETSSFGRSEKHDNENRPLSSNNTERKTRATTQNSSSKRTVSSKLLYWIGFLLRFVFLDIAIALVFALSLTTIYLGRFTDEYLLPAGKLMTWNSQRAARELTYFHRYCDEEDQSTHNAADLLVDSNAEDATQVMLTHGAAMFPNLLSEETATELRDFILEQNKKNENMIYVIENTNRWSFYLTVDQHPSVSKALHELLNTNPLLIESLEKITGPNPAVIELTTITSAYGAVDQHWHQDVVPENNGAKYSRNFVPSYSLFIPLQNTTAAMGATGLCPGTTMCADGCGTFCAETGFRLSQATPEGNWPVGWGALVNQQTTHMGAGHTDPQGPHRVVMVITFAPHPRFGPRELETRMIGMGGSYSLHWSQWGHTLRDFSNPQRYMRQPWRTLRSLGLYKPSGTDWGWDFVSQTLQRVMNGDVGYYLDDLVEFVEKGGFPFLPQYLQGQLPPGEIRSARAGWLQILESTIEKLHGFARLAYTRYLIVATVLIVITALCGEKPFARSVAMAMRIGIVHLFIFSLSWWAWNTMESGSWALNVRRSAAFRVPIGPHPMYPDIPASIPLNDDVLILNEMKSSYMASFNDVLEVMHPGNKYFNDLIDTSSKGYQSLPNILQERLRTSIVDSLYGDQRRILTKNAGGNWAEVDRNHAIWYCHKQLAVRSNDLVELSMNYLDHALMETRFGYFRHTVMHQKHIPMFLMKLQSDLLRLSPHPKAHPKEEQPSNTFLARSGLPKPPTLNNESYRWQESSPLMSLREAEDPFPGAWSAEGDEVEALYASDSREWYKGTIIRASSDRLTWTVRFDDGDVVNNVCAQCVRPFVPYQQGERVEVRISDSAFAAGHVAAVKDGSYDVTLEDGSIVSGASSAEMRRVDDVSNEEEDDDVIIEPGDRVMAMFPGLPKKWFPGVIEEQNEDGSFAIQYDDGDYAPRVDPRHVRLL</sequence>
<keyword evidence="2" id="KW-1133">Transmembrane helix</keyword>
<keyword evidence="2" id="KW-0472">Membrane</keyword>